<name>A0A1Q9EAV7_SYMMI</name>
<proteinExistence type="predicted"/>
<organism evidence="2 3">
    <name type="scientific">Symbiodinium microadriaticum</name>
    <name type="common">Dinoflagellate</name>
    <name type="synonym">Zooxanthella microadriatica</name>
    <dbReference type="NCBI Taxonomy" id="2951"/>
    <lineage>
        <taxon>Eukaryota</taxon>
        <taxon>Sar</taxon>
        <taxon>Alveolata</taxon>
        <taxon>Dinophyceae</taxon>
        <taxon>Suessiales</taxon>
        <taxon>Symbiodiniaceae</taxon>
        <taxon>Symbiodinium</taxon>
    </lineage>
</organism>
<comment type="caution">
    <text evidence="2">The sequence shown here is derived from an EMBL/GenBank/DDBJ whole genome shotgun (WGS) entry which is preliminary data.</text>
</comment>
<sequence length="132" mass="14594">MVQKVPPFALVPCYAPYTPEIGSGALWKRVLVLHGSGDASAGWVCSEEFQDVWHFMMQMDNAVREASVLSTPQAVLQVKLEDEASSTAQLYLALYFGADLRESEEIDNDLGVVHAEQAEVGDDEHNGKKKRK</sequence>
<dbReference type="Proteomes" id="UP000186817">
    <property type="component" value="Unassembled WGS sequence"/>
</dbReference>
<reference evidence="2 3" key="1">
    <citation type="submission" date="2016-02" db="EMBL/GenBank/DDBJ databases">
        <title>Genome analysis of coral dinoflagellate symbionts highlights evolutionary adaptations to a symbiotic lifestyle.</title>
        <authorList>
            <person name="Aranda M."/>
            <person name="Li Y."/>
            <person name="Liew Y.J."/>
            <person name="Baumgarten S."/>
            <person name="Simakov O."/>
            <person name="Wilson M."/>
            <person name="Piel J."/>
            <person name="Ashoor H."/>
            <person name="Bougouffa S."/>
            <person name="Bajic V.B."/>
            <person name="Ryu T."/>
            <person name="Ravasi T."/>
            <person name="Bayer T."/>
            <person name="Micklem G."/>
            <person name="Kim H."/>
            <person name="Bhak J."/>
            <person name="Lajeunesse T.C."/>
            <person name="Voolstra C.R."/>
        </authorList>
    </citation>
    <scope>NUCLEOTIDE SEQUENCE [LARGE SCALE GENOMIC DNA]</scope>
    <source>
        <strain evidence="2 3">CCMP2467</strain>
    </source>
</reference>
<evidence type="ECO:0000256" key="1">
    <source>
        <dbReference type="SAM" id="MobiDB-lite"/>
    </source>
</evidence>
<evidence type="ECO:0000313" key="3">
    <source>
        <dbReference type="Proteomes" id="UP000186817"/>
    </source>
</evidence>
<evidence type="ECO:0000313" key="2">
    <source>
        <dbReference type="EMBL" id="OLQ04574.1"/>
    </source>
</evidence>
<protein>
    <submittedName>
        <fullName evidence="2">Uncharacterized protein</fullName>
    </submittedName>
</protein>
<keyword evidence="3" id="KW-1185">Reference proteome</keyword>
<feature type="region of interest" description="Disordered" evidence="1">
    <location>
        <begin position="112"/>
        <end position="132"/>
    </location>
</feature>
<accession>A0A1Q9EAV7</accession>
<dbReference type="AlphaFoldDB" id="A0A1Q9EAV7"/>
<dbReference type="EMBL" id="LSRX01000207">
    <property type="protein sequence ID" value="OLQ04574.1"/>
    <property type="molecule type" value="Genomic_DNA"/>
</dbReference>
<gene>
    <name evidence="2" type="ORF">AK812_SmicGene12344</name>
</gene>